<dbReference type="Proteomes" id="UP001610063">
    <property type="component" value="Unassembled WGS sequence"/>
</dbReference>
<evidence type="ECO:0000256" key="1">
    <source>
        <dbReference type="SAM" id="SignalP"/>
    </source>
</evidence>
<evidence type="ECO:0008006" key="4">
    <source>
        <dbReference type="Google" id="ProtNLM"/>
    </source>
</evidence>
<dbReference type="SUPFAM" id="SSF101874">
    <property type="entry name" value="YceI-like"/>
    <property type="match status" value="1"/>
</dbReference>
<feature type="signal peptide" evidence="1">
    <location>
        <begin position="1"/>
        <end position="18"/>
    </location>
</feature>
<accession>A0ABW7N643</accession>
<dbReference type="InterPro" id="IPR036761">
    <property type="entry name" value="TTHA0802/YceI-like_sf"/>
</dbReference>
<name>A0ABW7N643_9BACT</name>
<gene>
    <name evidence="2" type="ORF">ACHKAR_05685</name>
</gene>
<sequence>MRYTLFFSALIWSSLLSAQPSHHEVTISSGRFILQGTTNLNTFECTLSQALPGKPIVVKTTSEARQIRFEGLELKYPVSEFDCGLEAMSQDLRKTLKSDAYPYLLLRINDIQIKNESQEVAKLTVVSSVTITLAGKSHDALVENGLVINHSEGALTLAGTQHLSMHDFDLEAPTKFFGMVKVNDELNVSFELRMEVKSLD</sequence>
<evidence type="ECO:0000313" key="3">
    <source>
        <dbReference type="Proteomes" id="UP001610063"/>
    </source>
</evidence>
<proteinExistence type="predicted"/>
<dbReference type="EMBL" id="JBIPKE010000013">
    <property type="protein sequence ID" value="MFH6982917.1"/>
    <property type="molecule type" value="Genomic_DNA"/>
</dbReference>
<protein>
    <recommendedName>
        <fullName evidence="4">YceI family protein</fullName>
    </recommendedName>
</protein>
<dbReference type="RefSeq" id="WP_395416541.1">
    <property type="nucleotide sequence ID" value="NZ_JBIPKE010000013.1"/>
</dbReference>
<keyword evidence="3" id="KW-1185">Reference proteome</keyword>
<evidence type="ECO:0000313" key="2">
    <source>
        <dbReference type="EMBL" id="MFH6982917.1"/>
    </source>
</evidence>
<dbReference type="Gene3D" id="2.40.128.110">
    <property type="entry name" value="Lipid/polyisoprenoid-binding, YceI-like"/>
    <property type="match status" value="1"/>
</dbReference>
<organism evidence="2 3">
    <name type="scientific">Marinoscillum luteum</name>
    <dbReference type="NCBI Taxonomy" id="861051"/>
    <lineage>
        <taxon>Bacteria</taxon>
        <taxon>Pseudomonadati</taxon>
        <taxon>Bacteroidota</taxon>
        <taxon>Cytophagia</taxon>
        <taxon>Cytophagales</taxon>
        <taxon>Reichenbachiellaceae</taxon>
        <taxon>Marinoscillum</taxon>
    </lineage>
</organism>
<comment type="caution">
    <text evidence="2">The sequence shown here is derived from an EMBL/GenBank/DDBJ whole genome shotgun (WGS) entry which is preliminary data.</text>
</comment>
<feature type="chain" id="PRO_5046362996" description="YceI family protein" evidence="1">
    <location>
        <begin position="19"/>
        <end position="200"/>
    </location>
</feature>
<reference evidence="2 3" key="1">
    <citation type="journal article" date="2013" name="Int. J. Syst. Evol. Microbiol.">
        <title>Marinoscillum luteum sp. nov., isolated from marine sediment.</title>
        <authorList>
            <person name="Cha I.T."/>
            <person name="Park S.J."/>
            <person name="Kim S.J."/>
            <person name="Kim J.G."/>
            <person name="Jung M.Y."/>
            <person name="Shin K.S."/>
            <person name="Kwon K.K."/>
            <person name="Yang S.H."/>
            <person name="Seo Y.S."/>
            <person name="Rhee S.K."/>
        </authorList>
    </citation>
    <scope>NUCLEOTIDE SEQUENCE [LARGE SCALE GENOMIC DNA]</scope>
    <source>
        <strain evidence="2 3">KCTC 23939</strain>
    </source>
</reference>
<keyword evidence="1" id="KW-0732">Signal</keyword>